<keyword evidence="3 12" id="KW-0479">Metal-binding</keyword>
<evidence type="ECO:0000256" key="5">
    <source>
        <dbReference type="ARBA" id="ARBA00022741"/>
    </source>
</evidence>
<evidence type="ECO:0000256" key="12">
    <source>
        <dbReference type="HAMAP-Rule" id="MF_00583"/>
    </source>
</evidence>
<keyword evidence="6 12" id="KW-0418">Kinase</keyword>
<keyword evidence="2 12" id="KW-0808">Transferase</keyword>
<evidence type="ECO:0000256" key="4">
    <source>
        <dbReference type="ARBA" id="ARBA00022727"/>
    </source>
</evidence>
<dbReference type="PANTHER" id="PTHR10210:SF41">
    <property type="entry name" value="RIBOSE-PHOSPHATE PYROPHOSPHOKINASE 1, CHLOROPLASTIC"/>
    <property type="match status" value="1"/>
</dbReference>
<organism evidence="14 15">
    <name type="scientific">Eiseniibacteriota bacterium</name>
    <dbReference type="NCBI Taxonomy" id="2212470"/>
    <lineage>
        <taxon>Bacteria</taxon>
        <taxon>Candidatus Eiseniibacteriota</taxon>
    </lineage>
</organism>
<feature type="binding site" evidence="12">
    <location>
        <position position="221"/>
    </location>
    <ligand>
        <name>D-ribose 5-phosphate</name>
        <dbReference type="ChEBI" id="CHEBI:78346"/>
    </ligand>
</feature>
<comment type="cofactor">
    <cofactor evidence="12">
        <name>Mg(2+)</name>
        <dbReference type="ChEBI" id="CHEBI:18420"/>
    </cofactor>
    <text evidence="12">Binds 2 Mg(2+) ions per subunit.</text>
</comment>
<dbReference type="Pfam" id="PF14572">
    <property type="entry name" value="Pribosyl_synth"/>
    <property type="match status" value="1"/>
</dbReference>
<dbReference type="HAMAP" id="MF_00583_B">
    <property type="entry name" value="RibP_PPkinase_B"/>
    <property type="match status" value="1"/>
</dbReference>
<evidence type="ECO:0000313" key="15">
    <source>
        <dbReference type="Proteomes" id="UP000547674"/>
    </source>
</evidence>
<dbReference type="UniPathway" id="UPA00087">
    <property type="reaction ID" value="UER00172"/>
</dbReference>
<dbReference type="GO" id="GO:0005524">
    <property type="term" value="F:ATP binding"/>
    <property type="evidence" value="ECO:0007669"/>
    <property type="project" value="UniProtKB-KW"/>
</dbReference>
<dbReference type="Gene3D" id="3.40.50.2020">
    <property type="match status" value="2"/>
</dbReference>
<dbReference type="InterPro" id="IPR037515">
    <property type="entry name" value="Rib-P_diPkinase_bac"/>
</dbReference>
<dbReference type="InterPro" id="IPR000842">
    <property type="entry name" value="PRib_PP_synth_CS"/>
</dbReference>
<accession>A0A7Y2H1B3</accession>
<evidence type="ECO:0000256" key="10">
    <source>
        <dbReference type="ARBA" id="ARBA00054914"/>
    </source>
</evidence>
<evidence type="ECO:0000313" key="14">
    <source>
        <dbReference type="EMBL" id="NNF05884.1"/>
    </source>
</evidence>
<keyword evidence="5 12" id="KW-0547">Nucleotide-binding</keyword>
<evidence type="ECO:0000256" key="8">
    <source>
        <dbReference type="ARBA" id="ARBA00022842"/>
    </source>
</evidence>
<dbReference type="GO" id="GO:0016301">
    <property type="term" value="F:kinase activity"/>
    <property type="evidence" value="ECO:0007669"/>
    <property type="project" value="UniProtKB-KW"/>
</dbReference>
<keyword evidence="7 12" id="KW-0067">ATP-binding</keyword>
<dbReference type="NCBIfam" id="NF002320">
    <property type="entry name" value="PRK01259.1"/>
    <property type="match status" value="1"/>
</dbReference>
<name>A0A7Y2H1B3_UNCEI</name>
<comment type="function">
    <text evidence="10 12">Involved in the biosynthesis of the central metabolite phospho-alpha-D-ribosyl-1-pyrophosphate (PRPP) via the transfer of pyrophosphoryl group from ATP to 1-hydroxyl of ribose-5-phosphate (Rib-5-P).</text>
</comment>
<dbReference type="Proteomes" id="UP000547674">
    <property type="component" value="Unassembled WGS sequence"/>
</dbReference>
<dbReference type="GO" id="GO:0004749">
    <property type="term" value="F:ribose phosphate diphosphokinase activity"/>
    <property type="evidence" value="ECO:0007669"/>
    <property type="project" value="UniProtKB-UniRule"/>
</dbReference>
<comment type="subunit">
    <text evidence="12">Homohexamer.</text>
</comment>
<comment type="caution">
    <text evidence="14">The sequence shown here is derived from an EMBL/GenBank/DDBJ whole genome shotgun (WGS) entry which is preliminary data.</text>
</comment>
<comment type="pathway">
    <text evidence="1 12">Metabolic intermediate biosynthesis; 5-phospho-alpha-D-ribose 1-diphosphate biosynthesis; 5-phospho-alpha-D-ribose 1-diphosphate from D-ribose 5-phosphate (route I): step 1/1.</text>
</comment>
<dbReference type="GO" id="GO:0009156">
    <property type="term" value="P:ribonucleoside monophosphate biosynthetic process"/>
    <property type="evidence" value="ECO:0007669"/>
    <property type="project" value="InterPro"/>
</dbReference>
<keyword evidence="12" id="KW-0963">Cytoplasm</keyword>
<evidence type="ECO:0000259" key="13">
    <source>
        <dbReference type="Pfam" id="PF13793"/>
    </source>
</evidence>
<dbReference type="NCBIfam" id="TIGR01251">
    <property type="entry name" value="ribP_PPkin"/>
    <property type="match status" value="1"/>
</dbReference>
<evidence type="ECO:0000256" key="9">
    <source>
        <dbReference type="ARBA" id="ARBA00049535"/>
    </source>
</evidence>
<dbReference type="EC" id="2.7.6.1" evidence="12"/>
<feature type="binding site" evidence="12">
    <location>
        <position position="172"/>
    </location>
    <ligand>
        <name>Mg(2+)</name>
        <dbReference type="ChEBI" id="CHEBI:18420"/>
    </ligand>
</feature>
<gene>
    <name evidence="12" type="primary">prs</name>
    <name evidence="14" type="ORF">HKN21_03925</name>
</gene>
<comment type="similarity">
    <text evidence="11 12">Belongs to the ribose-phosphate pyrophosphokinase family. Class I subfamily.</text>
</comment>
<feature type="binding site" evidence="12">
    <location>
        <position position="133"/>
    </location>
    <ligand>
        <name>Mg(2+)</name>
        <dbReference type="ChEBI" id="CHEBI:18420"/>
    </ligand>
</feature>
<feature type="binding site" evidence="12">
    <location>
        <position position="197"/>
    </location>
    <ligand>
        <name>D-ribose 5-phosphate</name>
        <dbReference type="ChEBI" id="CHEBI:78346"/>
    </ligand>
</feature>
<feature type="active site" evidence="12">
    <location>
        <position position="195"/>
    </location>
</feature>
<dbReference type="GO" id="GO:0005737">
    <property type="term" value="C:cytoplasm"/>
    <property type="evidence" value="ECO:0007669"/>
    <property type="project" value="UniProtKB-SubCell"/>
</dbReference>
<feature type="binding site" evidence="12">
    <location>
        <begin position="99"/>
        <end position="100"/>
    </location>
    <ligand>
        <name>ATP</name>
        <dbReference type="ChEBI" id="CHEBI:30616"/>
    </ligand>
</feature>
<proteinExistence type="inferred from homology"/>
<evidence type="ECO:0000256" key="3">
    <source>
        <dbReference type="ARBA" id="ARBA00022723"/>
    </source>
</evidence>
<dbReference type="AlphaFoldDB" id="A0A7Y2H1B3"/>
<feature type="domain" description="Ribose-phosphate pyrophosphokinase N-terminal" evidence="13">
    <location>
        <begin position="8"/>
        <end position="123"/>
    </location>
</feature>
<comment type="subcellular location">
    <subcellularLocation>
        <location evidence="12">Cytoplasm</location>
    </subcellularLocation>
</comment>
<dbReference type="SMART" id="SM01400">
    <property type="entry name" value="Pribosyltran_N"/>
    <property type="match status" value="1"/>
</dbReference>
<dbReference type="Pfam" id="PF13793">
    <property type="entry name" value="Pribosyltran_N"/>
    <property type="match status" value="1"/>
</dbReference>
<evidence type="ECO:0000256" key="7">
    <source>
        <dbReference type="ARBA" id="ARBA00022840"/>
    </source>
</evidence>
<dbReference type="PANTHER" id="PTHR10210">
    <property type="entry name" value="RIBOSE-PHOSPHATE DIPHOSPHOKINASE FAMILY MEMBER"/>
    <property type="match status" value="1"/>
</dbReference>
<dbReference type="GO" id="GO:0006164">
    <property type="term" value="P:purine nucleotide biosynthetic process"/>
    <property type="evidence" value="ECO:0007669"/>
    <property type="project" value="TreeGrafter"/>
</dbReference>
<dbReference type="InterPro" id="IPR000836">
    <property type="entry name" value="PRTase_dom"/>
</dbReference>
<evidence type="ECO:0000256" key="6">
    <source>
        <dbReference type="ARBA" id="ARBA00022777"/>
    </source>
</evidence>
<dbReference type="FunFam" id="3.40.50.2020:FF:000001">
    <property type="entry name" value="Ribose-phosphate pyrophosphokinase"/>
    <property type="match status" value="1"/>
</dbReference>
<dbReference type="SUPFAM" id="SSF53271">
    <property type="entry name" value="PRTase-like"/>
    <property type="match status" value="1"/>
</dbReference>
<dbReference type="GO" id="GO:0002189">
    <property type="term" value="C:ribose phosphate diphosphokinase complex"/>
    <property type="evidence" value="ECO:0007669"/>
    <property type="project" value="TreeGrafter"/>
</dbReference>
<reference evidence="14 15" key="1">
    <citation type="submission" date="2020-03" db="EMBL/GenBank/DDBJ databases">
        <title>Metabolic flexibility allows generalist bacteria to become dominant in a frequently disturbed ecosystem.</title>
        <authorList>
            <person name="Chen Y.-J."/>
            <person name="Leung P.M."/>
            <person name="Bay S.K."/>
            <person name="Hugenholtz P."/>
            <person name="Kessler A.J."/>
            <person name="Shelley G."/>
            <person name="Waite D.W."/>
            <person name="Cook P.L."/>
            <person name="Greening C."/>
        </authorList>
    </citation>
    <scope>NUCLEOTIDE SEQUENCE [LARGE SCALE GENOMIC DNA]</scope>
    <source>
        <strain evidence="14">SS_bin_28</strain>
    </source>
</reference>
<dbReference type="GO" id="GO:0000287">
    <property type="term" value="F:magnesium ion binding"/>
    <property type="evidence" value="ECO:0007669"/>
    <property type="project" value="UniProtKB-UniRule"/>
</dbReference>
<keyword evidence="8 12" id="KW-0460">Magnesium</keyword>
<evidence type="ECO:0000256" key="11">
    <source>
        <dbReference type="ARBA" id="ARBA00061444"/>
    </source>
</evidence>
<dbReference type="InterPro" id="IPR029057">
    <property type="entry name" value="PRTase-like"/>
</dbReference>
<dbReference type="CDD" id="cd06223">
    <property type="entry name" value="PRTases_typeI"/>
    <property type="match status" value="1"/>
</dbReference>
<comment type="caution">
    <text evidence="12">Lacks conserved residue(s) required for the propagation of feature annotation.</text>
</comment>
<protein>
    <recommendedName>
        <fullName evidence="12">Ribose-phosphate pyrophosphokinase</fullName>
        <shortName evidence="12">RPPK</shortName>
        <ecNumber evidence="12">2.7.6.1</ecNumber>
    </recommendedName>
    <alternativeName>
        <fullName evidence="12">5-phospho-D-ribosyl alpha-1-diphosphate synthase</fullName>
    </alternativeName>
    <alternativeName>
        <fullName evidence="12">Phosphoribosyl diphosphate synthase</fullName>
    </alternativeName>
    <alternativeName>
        <fullName evidence="12">Phosphoribosyl pyrophosphate synthase</fullName>
        <shortName evidence="12">P-Rib-PP synthase</shortName>
        <shortName evidence="12">PRPP synthase</shortName>
        <shortName evidence="12">PRPPase</shortName>
    </alternativeName>
</protein>
<sequence length="317" mass="35024">MSVLDGTLKIFSGNSNRALAAEICRYLKRPVGDAEVRDFADGETWVKIDENIRGDDIFVIQSTNSPASNIMELVIMLDALRRSSPRRVTAVIPYFGYARQDRKDQARVPITAKLMANLITTAGADRVLTMDLHSAQIQGFFDIPFDHLFASPVFVEQVRMRTPEDLVVVAPDIGSVKMARAYATRLDVPLALIDKRRTEHDEIEVMNVIGEVDGKNVVMFDDIVSTGGTLMKAAKALKKRGALNIMACVTHGVFSGKIFESLDNSDITNLFVTNTIYHDPVKMGGSTSKVEILSVGRILGEAIHRIHQEESLSSLFI</sequence>
<dbReference type="PROSITE" id="PS00114">
    <property type="entry name" value="PRPP_SYNTHASE"/>
    <property type="match status" value="1"/>
</dbReference>
<dbReference type="GO" id="GO:0006015">
    <property type="term" value="P:5-phosphoribose 1-diphosphate biosynthetic process"/>
    <property type="evidence" value="ECO:0007669"/>
    <property type="project" value="UniProtKB-UniRule"/>
</dbReference>
<keyword evidence="4 12" id="KW-0545">Nucleotide biosynthesis</keyword>
<evidence type="ECO:0000256" key="1">
    <source>
        <dbReference type="ARBA" id="ARBA00004996"/>
    </source>
</evidence>
<dbReference type="EMBL" id="JABDJR010000147">
    <property type="protein sequence ID" value="NNF05884.1"/>
    <property type="molecule type" value="Genomic_DNA"/>
</dbReference>
<comment type="catalytic activity">
    <reaction evidence="9 12">
        <text>D-ribose 5-phosphate + ATP = 5-phospho-alpha-D-ribose 1-diphosphate + AMP + H(+)</text>
        <dbReference type="Rhea" id="RHEA:15609"/>
        <dbReference type="ChEBI" id="CHEBI:15378"/>
        <dbReference type="ChEBI" id="CHEBI:30616"/>
        <dbReference type="ChEBI" id="CHEBI:58017"/>
        <dbReference type="ChEBI" id="CHEBI:78346"/>
        <dbReference type="ChEBI" id="CHEBI:456215"/>
        <dbReference type="EC" id="2.7.6.1"/>
    </reaction>
</comment>
<dbReference type="InterPro" id="IPR029099">
    <property type="entry name" value="Pribosyltran_N"/>
</dbReference>
<evidence type="ECO:0000256" key="2">
    <source>
        <dbReference type="ARBA" id="ARBA00022679"/>
    </source>
</evidence>
<dbReference type="InterPro" id="IPR005946">
    <property type="entry name" value="Rib-P_diPkinase"/>
</dbReference>
<feature type="binding site" evidence="12">
    <location>
        <begin position="41"/>
        <end position="43"/>
    </location>
    <ligand>
        <name>ATP</name>
        <dbReference type="ChEBI" id="CHEBI:30616"/>
    </ligand>
</feature>